<keyword evidence="3" id="KW-1185">Reference proteome</keyword>
<dbReference type="AlphaFoldDB" id="A0A0V8JIM7"/>
<organism evidence="2 3">
    <name type="scientific">Priestia veravalensis</name>
    <dbReference type="NCBI Taxonomy" id="1414648"/>
    <lineage>
        <taxon>Bacteria</taxon>
        <taxon>Bacillati</taxon>
        <taxon>Bacillota</taxon>
        <taxon>Bacilli</taxon>
        <taxon>Bacillales</taxon>
        <taxon>Bacillaceae</taxon>
        <taxon>Priestia</taxon>
    </lineage>
</organism>
<reference evidence="2 3" key="1">
    <citation type="submission" date="2015-11" db="EMBL/GenBank/DDBJ databases">
        <title>Bacillus caseinolyticus sp nov.</title>
        <authorList>
            <person name="Dastager S.G."/>
            <person name="Mawlankar R."/>
        </authorList>
    </citation>
    <scope>NUCLEOTIDE SEQUENCE [LARGE SCALE GENOMIC DNA]</scope>
    <source>
        <strain evidence="2 3">SGD-V-76</strain>
    </source>
</reference>
<dbReference type="RefSeq" id="WP_061786000.1">
    <property type="nucleotide sequence ID" value="NZ_KQ758680.1"/>
</dbReference>
<evidence type="ECO:0000256" key="1">
    <source>
        <dbReference type="SAM" id="MobiDB-lite"/>
    </source>
</evidence>
<comment type="caution">
    <text evidence="2">The sequence shown here is derived from an EMBL/GenBank/DDBJ whole genome shotgun (WGS) entry which is preliminary data.</text>
</comment>
<dbReference type="InterPro" id="IPR024255">
    <property type="entry name" value="GerPB"/>
</dbReference>
<evidence type="ECO:0000313" key="3">
    <source>
        <dbReference type="Proteomes" id="UP000053681"/>
    </source>
</evidence>
<dbReference type="EMBL" id="LNQP01000065">
    <property type="protein sequence ID" value="KSU86808.1"/>
    <property type="molecule type" value="Genomic_DNA"/>
</dbReference>
<sequence>MNFYVNQSICIQSLKVSAVSNSSVLQIGSAGIIKPNSNLFNTGGFTGPAPDEQKKGILGSVSPSTFTPTQSSAVPAPYSQSLTPPVRPNN</sequence>
<accession>A0A0V8JIM7</accession>
<dbReference type="Proteomes" id="UP000053681">
    <property type="component" value="Unassembled WGS sequence"/>
</dbReference>
<gene>
    <name evidence="2" type="ORF">AS180_16530</name>
</gene>
<proteinExistence type="predicted"/>
<name>A0A0V8JIM7_9BACI</name>
<dbReference type="GeneID" id="93681100"/>
<dbReference type="Pfam" id="PF10803">
    <property type="entry name" value="GerPB"/>
    <property type="match status" value="1"/>
</dbReference>
<protein>
    <submittedName>
        <fullName evidence="2">Spore gernimation protein</fullName>
    </submittedName>
</protein>
<feature type="compositionally biased region" description="Polar residues" evidence="1">
    <location>
        <begin position="61"/>
        <end position="84"/>
    </location>
</feature>
<feature type="region of interest" description="Disordered" evidence="1">
    <location>
        <begin position="41"/>
        <end position="90"/>
    </location>
</feature>
<evidence type="ECO:0000313" key="2">
    <source>
        <dbReference type="EMBL" id="KSU86808.1"/>
    </source>
</evidence>